<comment type="caution">
    <text evidence="1">The sequence shown here is derived from an EMBL/GenBank/DDBJ whole genome shotgun (WGS) entry which is preliminary data.</text>
</comment>
<proteinExistence type="predicted"/>
<dbReference type="Proteomes" id="UP000321192">
    <property type="component" value="Unassembled WGS sequence"/>
</dbReference>
<reference evidence="1 2" key="1">
    <citation type="submission" date="2018-09" db="EMBL/GenBank/DDBJ databases">
        <title>Metagenome Assembled Genomes from an Advanced Water Purification Facility.</title>
        <authorList>
            <person name="Stamps B.W."/>
            <person name="Spear J.R."/>
        </authorList>
    </citation>
    <scope>NUCLEOTIDE SEQUENCE [LARGE SCALE GENOMIC DNA]</scope>
    <source>
        <strain evidence="1">Bin_27_1</strain>
    </source>
</reference>
<dbReference type="EMBL" id="SSFD01000380">
    <property type="protein sequence ID" value="TXH78668.1"/>
    <property type="molecule type" value="Genomic_DNA"/>
</dbReference>
<dbReference type="AlphaFoldDB" id="A0A5C7S409"/>
<name>A0A5C7S409_THASP</name>
<accession>A0A5C7S409</accession>
<evidence type="ECO:0000313" key="1">
    <source>
        <dbReference type="EMBL" id="TXH78668.1"/>
    </source>
</evidence>
<sequence length="59" mass="6210">MNASNVIVGAGLTKIMHQRGELMHNIGLHCAMASGKTEAIACARAQEKPVFNQSMGPTS</sequence>
<dbReference type="OrthoDB" id="8527473at2"/>
<organism evidence="1 2">
    <name type="scientific">Thauera aminoaromatica</name>
    <dbReference type="NCBI Taxonomy" id="164330"/>
    <lineage>
        <taxon>Bacteria</taxon>
        <taxon>Pseudomonadati</taxon>
        <taxon>Pseudomonadota</taxon>
        <taxon>Betaproteobacteria</taxon>
        <taxon>Rhodocyclales</taxon>
        <taxon>Zoogloeaceae</taxon>
        <taxon>Thauera</taxon>
    </lineage>
</organism>
<protein>
    <submittedName>
        <fullName evidence="1">Uncharacterized protein</fullName>
    </submittedName>
</protein>
<evidence type="ECO:0000313" key="2">
    <source>
        <dbReference type="Proteomes" id="UP000321192"/>
    </source>
</evidence>
<dbReference type="RefSeq" id="WP_138860752.1">
    <property type="nucleotide sequence ID" value="NC_011662.2"/>
</dbReference>
<gene>
    <name evidence="1" type="ORF">E6Q80_22125</name>
</gene>